<dbReference type="SUPFAM" id="SSF53335">
    <property type="entry name" value="S-adenosyl-L-methionine-dependent methyltransferases"/>
    <property type="match status" value="1"/>
</dbReference>
<reference evidence="1 2" key="1">
    <citation type="submission" date="2013-01" db="EMBL/GenBank/DDBJ databases">
        <authorList>
            <person name="Fiebig A."/>
            <person name="Goeker M."/>
            <person name="Klenk H.-P.P."/>
        </authorList>
    </citation>
    <scope>NUCLEOTIDE SEQUENCE [LARGE SCALE GENOMIC DNA]</scope>
    <source>
        <strain evidence="1 2">DSM 24838</strain>
    </source>
</reference>
<name>A0A0D0PBH2_9RHOB</name>
<protein>
    <recommendedName>
        <fullName evidence="3">Class I SAM-dependent methyltransferase</fullName>
    </recommendedName>
</protein>
<dbReference type="OrthoDB" id="7445868at2"/>
<evidence type="ECO:0000313" key="2">
    <source>
        <dbReference type="Proteomes" id="UP000035100"/>
    </source>
</evidence>
<comment type="caution">
    <text evidence="1">The sequence shown here is derived from an EMBL/GenBank/DDBJ whole genome shotgun (WGS) entry which is preliminary data.</text>
</comment>
<keyword evidence="2" id="KW-1185">Reference proteome</keyword>
<dbReference type="RefSeq" id="WP_018301400.1">
    <property type="nucleotide sequence ID" value="NZ_KB902277.1"/>
</dbReference>
<accession>A0A0D0PBH2</accession>
<dbReference type="eggNOG" id="COG3914">
    <property type="taxonomic scope" value="Bacteria"/>
</dbReference>
<proteinExistence type="predicted"/>
<sequence>MAETAALQPPELRLPEAEAALLRDLYGRARAILEYGSGGSTAVAAEQPEADVFTVESDADWIARLEAWFTAHPPKARLRFHHADIGPTAKWGKPADNRAWRRFHRYPLGVWDRDDFVQPDVVLIDGRFRTGCFLATLFRTAAPVTVLFDDYAGRAPYHVVERFGAPAEIVGRMARFEVTPRPIEGADLDFIMTEFTRRH</sequence>
<dbReference type="InterPro" id="IPR029063">
    <property type="entry name" value="SAM-dependent_MTases_sf"/>
</dbReference>
<dbReference type="Proteomes" id="UP000035100">
    <property type="component" value="Unassembled WGS sequence"/>
</dbReference>
<dbReference type="PATRIC" id="fig|1123501.6.peg.2604"/>
<evidence type="ECO:0000313" key="1">
    <source>
        <dbReference type="EMBL" id="KIQ68766.1"/>
    </source>
</evidence>
<dbReference type="STRING" id="1123501.Wenmar_02493"/>
<organism evidence="1 2">
    <name type="scientific">Wenxinia marina DSM 24838</name>
    <dbReference type="NCBI Taxonomy" id="1123501"/>
    <lineage>
        <taxon>Bacteria</taxon>
        <taxon>Pseudomonadati</taxon>
        <taxon>Pseudomonadota</taxon>
        <taxon>Alphaproteobacteria</taxon>
        <taxon>Rhodobacterales</taxon>
        <taxon>Roseobacteraceae</taxon>
        <taxon>Wenxinia</taxon>
    </lineage>
</organism>
<dbReference type="EMBL" id="AONG01000012">
    <property type="protein sequence ID" value="KIQ68766.1"/>
    <property type="molecule type" value="Genomic_DNA"/>
</dbReference>
<gene>
    <name evidence="1" type="ORF">Wenmar_02493</name>
</gene>
<evidence type="ECO:0008006" key="3">
    <source>
        <dbReference type="Google" id="ProtNLM"/>
    </source>
</evidence>
<dbReference type="Gene3D" id="3.40.50.150">
    <property type="entry name" value="Vaccinia Virus protein VP39"/>
    <property type="match status" value="1"/>
</dbReference>
<dbReference type="AlphaFoldDB" id="A0A0D0PBH2"/>